<dbReference type="Proteomes" id="UP000030710">
    <property type="component" value="Unassembled WGS sequence"/>
</dbReference>
<proteinExistence type="inferred from homology"/>
<dbReference type="InterPro" id="IPR036565">
    <property type="entry name" value="Mur-like_cat_sf"/>
</dbReference>
<reference evidence="6 7" key="1">
    <citation type="journal article" date="2013" name="PLoS ONE">
        <title>Assembly-driven community genomics of a hypersaline microbial ecosystem.</title>
        <authorList>
            <person name="Podell S."/>
            <person name="Ugalde J.A."/>
            <person name="Narasingarao P."/>
            <person name="Banfield J.F."/>
            <person name="Heidelberg K.B."/>
            <person name="Allen E.E."/>
        </authorList>
    </citation>
    <scope>NUCLEOTIDE SEQUENCE [LARGE SCALE GENOMIC DNA]</scope>
    <source>
        <strain evidence="7">J07HQW2</strain>
    </source>
</reference>
<protein>
    <submittedName>
        <fullName evidence="6">Folylpolyglutamate synthase/dihydrofolate synthase</fullName>
    </submittedName>
</protein>
<dbReference type="EMBL" id="KE356561">
    <property type="protein sequence ID" value="ERG96827.1"/>
    <property type="molecule type" value="Genomic_DNA"/>
</dbReference>
<dbReference type="PANTHER" id="PTHR11136">
    <property type="entry name" value="FOLYLPOLYGLUTAMATE SYNTHASE-RELATED"/>
    <property type="match status" value="1"/>
</dbReference>
<feature type="domain" description="Mur ligase central" evidence="5">
    <location>
        <begin position="44"/>
        <end position="185"/>
    </location>
</feature>
<dbReference type="GO" id="GO:0005737">
    <property type="term" value="C:cytoplasm"/>
    <property type="evidence" value="ECO:0007669"/>
    <property type="project" value="TreeGrafter"/>
</dbReference>
<keyword evidence="4" id="KW-0067">ATP-binding</keyword>
<evidence type="ECO:0000313" key="6">
    <source>
        <dbReference type="EMBL" id="ERG96827.1"/>
    </source>
</evidence>
<dbReference type="Pfam" id="PF08245">
    <property type="entry name" value="Mur_ligase_M"/>
    <property type="match status" value="1"/>
</dbReference>
<dbReference type="HOGENOM" id="CLU_015869_3_1_2"/>
<dbReference type="SUPFAM" id="SSF53623">
    <property type="entry name" value="MurD-like peptide ligases, catalytic domain"/>
    <property type="match status" value="1"/>
</dbReference>
<name>U1PSP6_9EURY</name>
<evidence type="ECO:0000259" key="5">
    <source>
        <dbReference type="Pfam" id="PF08245"/>
    </source>
</evidence>
<dbReference type="eggNOG" id="arCOG02820">
    <property type="taxonomic scope" value="Archaea"/>
</dbReference>
<evidence type="ECO:0000256" key="1">
    <source>
        <dbReference type="ARBA" id="ARBA00008276"/>
    </source>
</evidence>
<dbReference type="PANTHER" id="PTHR11136:SF0">
    <property type="entry name" value="DIHYDROFOLATE SYNTHETASE-RELATED"/>
    <property type="match status" value="1"/>
</dbReference>
<dbReference type="NCBIfam" id="TIGR01499">
    <property type="entry name" value="folC"/>
    <property type="match status" value="1"/>
</dbReference>
<evidence type="ECO:0000256" key="4">
    <source>
        <dbReference type="ARBA" id="ARBA00022840"/>
    </source>
</evidence>
<evidence type="ECO:0000256" key="3">
    <source>
        <dbReference type="ARBA" id="ARBA00022741"/>
    </source>
</evidence>
<sequence length="233" mass="25025">MDYHEAADVLTGLQQRRPKLGVETTTRMLAHLDDPHASIDCVQIAGSNGKGSTARMLEQILDDAGLRVGLFTSPGLNGFREQIRVEGRTIAKQHVSKYVERLNPCLETLRADNDEPTHFEALTAVSLAHFEAMDVDIAILEVGIGGRYDATSAVDPIASAVTSVSLEHTELLGETVDVIARDKAQVAPKEAPLITGTTGDALAAIREETDVITVGGGSGMEVEMEIITLRRIL</sequence>
<accession>U1PSP6</accession>
<dbReference type="InterPro" id="IPR013221">
    <property type="entry name" value="Mur_ligase_cen"/>
</dbReference>
<dbReference type="GO" id="GO:0004326">
    <property type="term" value="F:tetrahydrofolylpolyglutamate synthase activity"/>
    <property type="evidence" value="ECO:0007669"/>
    <property type="project" value="InterPro"/>
</dbReference>
<dbReference type="STRING" id="1238425.J07HQW2_03311"/>
<gene>
    <name evidence="6" type="ORF">J07HQW2_03311</name>
</gene>
<dbReference type="AlphaFoldDB" id="U1PSP6"/>
<dbReference type="InterPro" id="IPR001645">
    <property type="entry name" value="Folylpolyglutamate_synth"/>
</dbReference>
<comment type="similarity">
    <text evidence="1">Belongs to the folylpolyglutamate synthase family.</text>
</comment>
<keyword evidence="3" id="KW-0547">Nucleotide-binding</keyword>
<dbReference type="GO" id="GO:0005524">
    <property type="term" value="F:ATP binding"/>
    <property type="evidence" value="ECO:0007669"/>
    <property type="project" value="UniProtKB-KW"/>
</dbReference>
<evidence type="ECO:0000256" key="2">
    <source>
        <dbReference type="ARBA" id="ARBA00022598"/>
    </source>
</evidence>
<keyword evidence="2" id="KW-0436">Ligase</keyword>
<evidence type="ECO:0000313" key="7">
    <source>
        <dbReference type="Proteomes" id="UP000030710"/>
    </source>
</evidence>
<dbReference type="GO" id="GO:0008841">
    <property type="term" value="F:dihydrofolate synthase activity"/>
    <property type="evidence" value="ECO:0007669"/>
    <property type="project" value="TreeGrafter"/>
</dbReference>
<dbReference type="Gene3D" id="3.40.1190.10">
    <property type="entry name" value="Mur-like, catalytic domain"/>
    <property type="match status" value="1"/>
</dbReference>
<organism evidence="6 7">
    <name type="scientific">Haloquadratum walsbyi J07HQW2</name>
    <dbReference type="NCBI Taxonomy" id="1238425"/>
    <lineage>
        <taxon>Archaea</taxon>
        <taxon>Methanobacteriati</taxon>
        <taxon>Methanobacteriota</taxon>
        <taxon>Stenosarchaea group</taxon>
        <taxon>Halobacteria</taxon>
        <taxon>Halobacteriales</taxon>
        <taxon>Haloferacaceae</taxon>
        <taxon>Haloquadratum</taxon>
    </lineage>
</organism>